<evidence type="ECO:0000256" key="3">
    <source>
        <dbReference type="ARBA" id="ARBA00022692"/>
    </source>
</evidence>
<evidence type="ECO:0000259" key="7">
    <source>
        <dbReference type="PROSITE" id="PS50850"/>
    </source>
</evidence>
<feature type="transmembrane region" description="Helical" evidence="6">
    <location>
        <begin position="46"/>
        <end position="68"/>
    </location>
</feature>
<reference evidence="8 9" key="1">
    <citation type="submission" date="2018-09" db="EMBL/GenBank/DDBJ databases">
        <title>Sphingomonas peninsula sp. nov., isolated from fildes peninsula, Antarctic soil.</title>
        <authorList>
            <person name="Yingchao G."/>
        </authorList>
    </citation>
    <scope>NUCLEOTIDE SEQUENCE [LARGE SCALE GENOMIC DNA]</scope>
    <source>
        <strain evidence="8 9">YZ-8</strain>
    </source>
</reference>
<evidence type="ECO:0000256" key="2">
    <source>
        <dbReference type="ARBA" id="ARBA00022448"/>
    </source>
</evidence>
<dbReference type="InterPro" id="IPR044770">
    <property type="entry name" value="MFS_spinster-like"/>
</dbReference>
<gene>
    <name evidence="8" type="ORF">D3Y57_07765</name>
</gene>
<feature type="transmembrane region" description="Helical" evidence="6">
    <location>
        <begin position="88"/>
        <end position="109"/>
    </location>
</feature>
<keyword evidence="2" id="KW-0813">Transport</keyword>
<dbReference type="KEGG" id="spha:D3Y57_07765"/>
<evidence type="ECO:0000313" key="8">
    <source>
        <dbReference type="EMBL" id="AYJ85888.1"/>
    </source>
</evidence>
<keyword evidence="4 6" id="KW-1133">Transmembrane helix</keyword>
<feature type="transmembrane region" description="Helical" evidence="6">
    <location>
        <begin position="179"/>
        <end position="201"/>
    </location>
</feature>
<dbReference type="GO" id="GO:0022857">
    <property type="term" value="F:transmembrane transporter activity"/>
    <property type="evidence" value="ECO:0007669"/>
    <property type="project" value="InterPro"/>
</dbReference>
<feature type="transmembrane region" description="Helical" evidence="6">
    <location>
        <begin position="309"/>
        <end position="326"/>
    </location>
</feature>
<comment type="subcellular location">
    <subcellularLocation>
        <location evidence="1">Membrane</location>
        <topology evidence="1">Multi-pass membrane protein</topology>
    </subcellularLocation>
</comment>
<dbReference type="SUPFAM" id="SSF103473">
    <property type="entry name" value="MFS general substrate transporter"/>
    <property type="match status" value="1"/>
</dbReference>
<dbReference type="Gene3D" id="1.20.1250.20">
    <property type="entry name" value="MFS general substrate transporter like domains"/>
    <property type="match status" value="2"/>
</dbReference>
<evidence type="ECO:0000256" key="4">
    <source>
        <dbReference type="ARBA" id="ARBA00022989"/>
    </source>
</evidence>
<sequence>MVCLWQPQSVLKLTNTNDINTQSGRFSNGEATRGERDMTTNKNSLYRWYVVILLLLIFILSYLDRYIVTLLVEPIKKAMGLSDFQVGLLLGPAFSLFHVLVSIPLGWYGDRSNRKYLLIAGIIIWCAMTTGSGLVVTFIPLLLMRLGLGLGEAVVSPCSVSIISDYFDRKQRTRAISVYMAGPYLGAGLAFLGGALIVGWLEKVGHIDWPLLGTLSPWQSAFVIVGLPGFLFAALMLTVREPERQEQLAAAQGGGKAFRYIIKRWKGFGAVFVGSTCNFAMSALAFWNIPLFQRVWGWSVVEIGTVTGIFYFTAGPIGTAIAVWTHRRFGEGRADGSMIVLLLGLAISIPASAIYPVMPSASVAVVLMFIAFIGKSVATAGGPASMMAVTPGEIRGQSMAIFNTVIALIGPLFGPPLIGWAIDASGDPKSIGMVLSAYVLIVGIPSILLVCLGLKHYRGAVHELEAALKV</sequence>
<feature type="transmembrane region" description="Helical" evidence="6">
    <location>
        <begin position="268"/>
        <end position="289"/>
    </location>
</feature>
<dbReference type="InterPro" id="IPR020846">
    <property type="entry name" value="MFS_dom"/>
</dbReference>
<name>A0A494TKD1_SPHPE</name>
<dbReference type="OrthoDB" id="7400989at2"/>
<protein>
    <submittedName>
        <fullName evidence="8">MFS transporter</fullName>
    </submittedName>
</protein>
<feature type="domain" description="Major facilitator superfamily (MFS) profile" evidence="7">
    <location>
        <begin position="50"/>
        <end position="458"/>
    </location>
</feature>
<organism evidence="8 9">
    <name type="scientific">Sphingomonas paeninsulae</name>
    <dbReference type="NCBI Taxonomy" id="2319844"/>
    <lineage>
        <taxon>Bacteria</taxon>
        <taxon>Pseudomonadati</taxon>
        <taxon>Pseudomonadota</taxon>
        <taxon>Alphaproteobacteria</taxon>
        <taxon>Sphingomonadales</taxon>
        <taxon>Sphingomonadaceae</taxon>
        <taxon>Sphingomonas</taxon>
    </lineage>
</organism>
<dbReference type="InterPro" id="IPR036259">
    <property type="entry name" value="MFS_trans_sf"/>
</dbReference>
<dbReference type="PROSITE" id="PS50850">
    <property type="entry name" value="MFS"/>
    <property type="match status" value="1"/>
</dbReference>
<accession>A0A494TKD1</accession>
<keyword evidence="3 6" id="KW-0812">Transmembrane</keyword>
<dbReference type="AlphaFoldDB" id="A0A494TKD1"/>
<keyword evidence="5 6" id="KW-0472">Membrane</keyword>
<proteinExistence type="predicted"/>
<feature type="transmembrane region" description="Helical" evidence="6">
    <location>
        <begin position="364"/>
        <end position="389"/>
    </location>
</feature>
<dbReference type="PANTHER" id="PTHR23505">
    <property type="entry name" value="SPINSTER"/>
    <property type="match status" value="1"/>
</dbReference>
<dbReference type="GO" id="GO:0016020">
    <property type="term" value="C:membrane"/>
    <property type="evidence" value="ECO:0007669"/>
    <property type="project" value="UniProtKB-SubCell"/>
</dbReference>
<dbReference type="EMBL" id="CP032829">
    <property type="protein sequence ID" value="AYJ85888.1"/>
    <property type="molecule type" value="Genomic_DNA"/>
</dbReference>
<feature type="transmembrane region" description="Helical" evidence="6">
    <location>
        <begin position="401"/>
        <end position="422"/>
    </location>
</feature>
<feature type="transmembrane region" description="Helical" evidence="6">
    <location>
        <begin position="221"/>
        <end position="239"/>
    </location>
</feature>
<dbReference type="InterPro" id="IPR011701">
    <property type="entry name" value="MFS"/>
</dbReference>
<dbReference type="PANTHER" id="PTHR23505:SF79">
    <property type="entry name" value="PROTEIN SPINSTER"/>
    <property type="match status" value="1"/>
</dbReference>
<feature type="transmembrane region" description="Helical" evidence="6">
    <location>
        <begin position="148"/>
        <end position="167"/>
    </location>
</feature>
<feature type="transmembrane region" description="Helical" evidence="6">
    <location>
        <begin position="338"/>
        <end position="358"/>
    </location>
</feature>
<dbReference type="Pfam" id="PF07690">
    <property type="entry name" value="MFS_1"/>
    <property type="match status" value="1"/>
</dbReference>
<dbReference type="Proteomes" id="UP000276254">
    <property type="component" value="Chromosome"/>
</dbReference>
<keyword evidence="9" id="KW-1185">Reference proteome</keyword>
<evidence type="ECO:0000313" key="9">
    <source>
        <dbReference type="Proteomes" id="UP000276254"/>
    </source>
</evidence>
<evidence type="ECO:0000256" key="5">
    <source>
        <dbReference type="ARBA" id="ARBA00023136"/>
    </source>
</evidence>
<feature type="transmembrane region" description="Helical" evidence="6">
    <location>
        <begin position="434"/>
        <end position="454"/>
    </location>
</feature>
<feature type="transmembrane region" description="Helical" evidence="6">
    <location>
        <begin position="116"/>
        <end position="142"/>
    </location>
</feature>
<evidence type="ECO:0000256" key="1">
    <source>
        <dbReference type="ARBA" id="ARBA00004141"/>
    </source>
</evidence>
<evidence type="ECO:0000256" key="6">
    <source>
        <dbReference type="SAM" id="Phobius"/>
    </source>
</evidence>